<evidence type="ECO:0000259" key="9">
    <source>
        <dbReference type="PROSITE" id="PS50929"/>
    </source>
</evidence>
<dbReference type="Proteomes" id="UP001057522">
    <property type="component" value="Unassembled WGS sequence"/>
</dbReference>
<dbReference type="Gene3D" id="1.20.1560.10">
    <property type="entry name" value="ABC transporter type 1, transmembrane domain"/>
    <property type="match status" value="1"/>
</dbReference>
<evidence type="ECO:0000313" key="11">
    <source>
        <dbReference type="Proteomes" id="UP001057522"/>
    </source>
</evidence>
<dbReference type="CDD" id="cd18552">
    <property type="entry name" value="ABC_6TM_MsbA_like"/>
    <property type="match status" value="1"/>
</dbReference>
<comment type="caution">
    <text evidence="10">The sequence shown here is derived from an EMBL/GenBank/DDBJ whole genome shotgun (WGS) entry which is preliminary data.</text>
</comment>
<feature type="transmembrane region" description="Helical" evidence="7">
    <location>
        <begin position="52"/>
        <end position="69"/>
    </location>
</feature>
<dbReference type="PROSITE" id="PS50893">
    <property type="entry name" value="ABC_TRANSPORTER_2"/>
    <property type="match status" value="1"/>
</dbReference>
<dbReference type="PROSITE" id="PS50929">
    <property type="entry name" value="ABC_TM1F"/>
    <property type="match status" value="1"/>
</dbReference>
<dbReference type="PANTHER" id="PTHR43394:SF1">
    <property type="entry name" value="ATP-BINDING CASSETTE SUB-FAMILY B MEMBER 10, MITOCHONDRIAL"/>
    <property type="match status" value="1"/>
</dbReference>
<dbReference type="SUPFAM" id="SSF52540">
    <property type="entry name" value="P-loop containing nucleoside triphosphate hydrolases"/>
    <property type="match status" value="1"/>
</dbReference>
<evidence type="ECO:0000259" key="8">
    <source>
        <dbReference type="PROSITE" id="PS50893"/>
    </source>
</evidence>
<dbReference type="PROSITE" id="PS00211">
    <property type="entry name" value="ABC_TRANSPORTER_1"/>
    <property type="match status" value="1"/>
</dbReference>
<keyword evidence="3" id="KW-0547">Nucleotide-binding</keyword>
<protein>
    <submittedName>
        <fullName evidence="10">ABC transporter ATP-binding protein/permease</fullName>
    </submittedName>
</protein>
<dbReference type="InterPro" id="IPR039421">
    <property type="entry name" value="Type_1_exporter"/>
</dbReference>
<feature type="domain" description="ABC transporter" evidence="8">
    <location>
        <begin position="334"/>
        <end position="566"/>
    </location>
</feature>
<dbReference type="RefSeq" id="WP_250604116.1">
    <property type="nucleotide sequence ID" value="NZ_JAMOKX010000003.1"/>
</dbReference>
<evidence type="ECO:0000256" key="7">
    <source>
        <dbReference type="SAM" id="Phobius"/>
    </source>
</evidence>
<dbReference type="GO" id="GO:0005524">
    <property type="term" value="F:ATP binding"/>
    <property type="evidence" value="ECO:0007669"/>
    <property type="project" value="UniProtKB-KW"/>
</dbReference>
<comment type="subcellular location">
    <subcellularLocation>
        <location evidence="1">Cell membrane</location>
        <topology evidence="1">Multi-pass membrane protein</topology>
    </subcellularLocation>
</comment>
<dbReference type="Pfam" id="PF00664">
    <property type="entry name" value="ABC_membrane"/>
    <property type="match status" value="1"/>
</dbReference>
<keyword evidence="6 7" id="KW-0472">Membrane</keyword>
<feature type="transmembrane region" description="Helical" evidence="7">
    <location>
        <begin position="242"/>
        <end position="261"/>
    </location>
</feature>
<organism evidence="10 11">
    <name type="scientific">Helicobacter colisuis</name>
    <dbReference type="NCBI Taxonomy" id="2949739"/>
    <lineage>
        <taxon>Bacteria</taxon>
        <taxon>Pseudomonadati</taxon>
        <taxon>Campylobacterota</taxon>
        <taxon>Epsilonproteobacteria</taxon>
        <taxon>Campylobacterales</taxon>
        <taxon>Helicobacteraceae</taxon>
        <taxon>Helicobacter</taxon>
    </lineage>
</organism>
<feature type="transmembrane region" description="Helical" evidence="7">
    <location>
        <begin position="273"/>
        <end position="290"/>
    </location>
</feature>
<keyword evidence="11" id="KW-1185">Reference proteome</keyword>
<dbReference type="EMBL" id="JAMOKX010000003">
    <property type="protein sequence ID" value="MCL9819419.1"/>
    <property type="molecule type" value="Genomic_DNA"/>
</dbReference>
<dbReference type="PANTHER" id="PTHR43394">
    <property type="entry name" value="ATP-DEPENDENT PERMEASE MDL1, MITOCHONDRIAL"/>
    <property type="match status" value="1"/>
</dbReference>
<dbReference type="SMART" id="SM00382">
    <property type="entry name" value="AAA"/>
    <property type="match status" value="1"/>
</dbReference>
<evidence type="ECO:0000256" key="5">
    <source>
        <dbReference type="ARBA" id="ARBA00022989"/>
    </source>
</evidence>
<keyword evidence="4 10" id="KW-0067">ATP-binding</keyword>
<name>A0ABT0TUF0_9HELI</name>
<feature type="domain" description="ABC transmembrane type-1" evidence="9">
    <location>
        <begin position="22"/>
        <end position="301"/>
    </location>
</feature>
<reference evidence="10" key="1">
    <citation type="submission" date="2022-06" db="EMBL/GenBank/DDBJ databases">
        <title>Helicobacter colisuis sp. nov.</title>
        <authorList>
            <person name="Papic B."/>
            <person name="Gruntar I."/>
        </authorList>
    </citation>
    <scope>NUCLEOTIDE SEQUENCE</scope>
    <source>
        <strain evidence="10">11154-15</strain>
    </source>
</reference>
<dbReference type="Gene3D" id="3.40.50.300">
    <property type="entry name" value="P-loop containing nucleotide triphosphate hydrolases"/>
    <property type="match status" value="1"/>
</dbReference>
<evidence type="ECO:0000256" key="2">
    <source>
        <dbReference type="ARBA" id="ARBA00022692"/>
    </source>
</evidence>
<dbReference type="InterPro" id="IPR003439">
    <property type="entry name" value="ABC_transporter-like_ATP-bd"/>
</dbReference>
<gene>
    <name evidence="10" type="ORF">NCR95_04440</name>
</gene>
<proteinExistence type="predicted"/>
<evidence type="ECO:0000256" key="1">
    <source>
        <dbReference type="ARBA" id="ARBA00004651"/>
    </source>
</evidence>
<evidence type="ECO:0000256" key="3">
    <source>
        <dbReference type="ARBA" id="ARBA00022741"/>
    </source>
</evidence>
<dbReference type="Pfam" id="PF00005">
    <property type="entry name" value="ABC_tran"/>
    <property type="match status" value="1"/>
</dbReference>
<dbReference type="InterPro" id="IPR017871">
    <property type="entry name" value="ABC_transporter-like_CS"/>
</dbReference>
<keyword evidence="5 7" id="KW-1133">Transmembrane helix</keyword>
<sequence>MKIFLRRFYPYIREYKLYFFYAIVGTIMVATASSASAYLVKPVLDDIFIKKDITMLQILPFFVVLAYFAKGLGAYIQTYYMSFVGQDIVRRLKEILLSKMLTFEMEFFNRYRNGELISRITGDIGAVQGAVSNYFIEGIRESLTILGLVGVVIYQSPELAFYGLVVMPLALYPIALIARKMRYTSTKMQQKNADLSAKLIEIFNNIELIKASSGETIEKEEFSKHNKELFNLSMKTVRVSELTSPLMETLGAIAIAVVIFIGGHKVINNEISTGAFFSFVTALFMLYTPFKRVSGLYAKIQVAFAAGDRIFEMLDRKAKIKDGSKILQDGVKEIIFKDVDLFYGEKQALSKINLTIHKGESIALVGSSGGGKSSLVNLLLRLYEPNKGSVNINGCNIQDFTQASLRSKVAIVTQRIFIFNDSIAKNIAYGSAIDETRVKEALHRARILDYVESLPNGIHTILEEFGANLSGGQRQRIAIARALYKNPEILILDEATSALDNKTEEEFRDALSEIIKDRIVIIIAHRFSTVSLADTIYFFQSGRIIAHGSQEKLLKECESFREYYKNQ</sequence>
<dbReference type="SUPFAM" id="SSF90123">
    <property type="entry name" value="ABC transporter transmembrane region"/>
    <property type="match status" value="1"/>
</dbReference>
<dbReference type="InterPro" id="IPR003593">
    <property type="entry name" value="AAA+_ATPase"/>
</dbReference>
<evidence type="ECO:0000256" key="4">
    <source>
        <dbReference type="ARBA" id="ARBA00022840"/>
    </source>
</evidence>
<feature type="transmembrane region" description="Helical" evidence="7">
    <location>
        <begin position="159"/>
        <end position="178"/>
    </location>
</feature>
<feature type="transmembrane region" description="Helical" evidence="7">
    <location>
        <begin position="18"/>
        <end position="40"/>
    </location>
</feature>
<keyword evidence="2 7" id="KW-0812">Transmembrane</keyword>
<evidence type="ECO:0000313" key="10">
    <source>
        <dbReference type="EMBL" id="MCL9819419.1"/>
    </source>
</evidence>
<dbReference type="InterPro" id="IPR011527">
    <property type="entry name" value="ABC1_TM_dom"/>
</dbReference>
<evidence type="ECO:0000256" key="6">
    <source>
        <dbReference type="ARBA" id="ARBA00023136"/>
    </source>
</evidence>
<dbReference type="InterPro" id="IPR036640">
    <property type="entry name" value="ABC1_TM_sf"/>
</dbReference>
<dbReference type="InterPro" id="IPR027417">
    <property type="entry name" value="P-loop_NTPase"/>
</dbReference>
<accession>A0ABT0TUF0</accession>